<keyword evidence="4 5" id="KW-0694">RNA-binding</keyword>
<sequence>PDRFWLDGCAGPGGKAALLGALAAERGAVLLASEKQQHRAGLVARALAGNPGPYQVIAADGTRPPWRPGSFDRVLVD</sequence>
<gene>
    <name evidence="7" type="ORF">G3I38_12745</name>
</gene>
<evidence type="ECO:0000313" key="7">
    <source>
        <dbReference type="EMBL" id="NEC80084.1"/>
    </source>
</evidence>
<keyword evidence="3 5" id="KW-0949">S-adenosyl-L-methionine</keyword>
<dbReference type="Pfam" id="PF01189">
    <property type="entry name" value="Methyltr_RsmB-F"/>
    <property type="match status" value="1"/>
</dbReference>
<keyword evidence="2 5" id="KW-0808">Transferase</keyword>
<dbReference type="InterPro" id="IPR029063">
    <property type="entry name" value="SAM-dependent_MTases_sf"/>
</dbReference>
<evidence type="ECO:0000259" key="6">
    <source>
        <dbReference type="PROSITE" id="PS51686"/>
    </source>
</evidence>
<comment type="similarity">
    <text evidence="5">Belongs to the class I-like SAM-binding methyltransferase superfamily. RsmB/NOP family.</text>
</comment>
<feature type="binding site" evidence="5">
    <location>
        <position position="60"/>
    </location>
    <ligand>
        <name>S-adenosyl-L-methionine</name>
        <dbReference type="ChEBI" id="CHEBI:59789"/>
    </ligand>
</feature>
<protein>
    <submittedName>
        <fullName evidence="7">rRNA cytosine-C5-methyltransferase</fullName>
    </submittedName>
</protein>
<feature type="binding site" evidence="5">
    <location>
        <position position="34"/>
    </location>
    <ligand>
        <name>S-adenosyl-L-methionine</name>
        <dbReference type="ChEBI" id="CHEBI:59789"/>
    </ligand>
</feature>
<evidence type="ECO:0000256" key="4">
    <source>
        <dbReference type="ARBA" id="ARBA00022884"/>
    </source>
</evidence>
<evidence type="ECO:0000256" key="2">
    <source>
        <dbReference type="ARBA" id="ARBA00022679"/>
    </source>
</evidence>
<dbReference type="Gene3D" id="3.40.50.150">
    <property type="entry name" value="Vaccinia Virus protein VP39"/>
    <property type="match status" value="1"/>
</dbReference>
<feature type="non-terminal residue" evidence="7">
    <location>
        <position position="1"/>
    </location>
</feature>
<dbReference type="GO" id="GO:0008168">
    <property type="term" value="F:methyltransferase activity"/>
    <property type="evidence" value="ECO:0007669"/>
    <property type="project" value="UniProtKB-KW"/>
</dbReference>
<accession>A0A6G3U131</accession>
<name>A0A6G3U131_9ACTN</name>
<keyword evidence="1 5" id="KW-0489">Methyltransferase</keyword>
<feature type="domain" description="SAM-dependent MTase RsmB/NOP-type" evidence="6">
    <location>
        <begin position="1"/>
        <end position="77"/>
    </location>
</feature>
<dbReference type="InterPro" id="IPR001678">
    <property type="entry name" value="MeTrfase_RsmB-F_NOP2_dom"/>
</dbReference>
<dbReference type="AlphaFoldDB" id="A0A6G3U131"/>
<feature type="binding site" evidence="5">
    <location>
        <position position="77"/>
    </location>
    <ligand>
        <name>S-adenosyl-L-methionine</name>
        <dbReference type="ChEBI" id="CHEBI:59789"/>
    </ligand>
</feature>
<reference evidence="7" key="1">
    <citation type="submission" date="2020-01" db="EMBL/GenBank/DDBJ databases">
        <title>Insect and environment-associated Actinomycetes.</title>
        <authorList>
            <person name="Currrie C."/>
            <person name="Chevrette M."/>
            <person name="Carlson C."/>
            <person name="Stubbendieck R."/>
            <person name="Wendt-Pienkowski E."/>
        </authorList>
    </citation>
    <scope>NUCLEOTIDE SEQUENCE</scope>
    <source>
        <strain evidence="7">SID7958</strain>
    </source>
</reference>
<comment type="caution">
    <text evidence="5">Lacks conserved residue(s) required for the propagation of feature annotation.</text>
</comment>
<feature type="non-terminal residue" evidence="7">
    <location>
        <position position="77"/>
    </location>
</feature>
<organism evidence="7">
    <name type="scientific">Streptomyces sp. SID7958</name>
    <dbReference type="NCBI Taxonomy" id="2706093"/>
    <lineage>
        <taxon>Bacteria</taxon>
        <taxon>Bacillati</taxon>
        <taxon>Actinomycetota</taxon>
        <taxon>Actinomycetes</taxon>
        <taxon>Kitasatosporales</taxon>
        <taxon>Streptomycetaceae</taxon>
        <taxon>Streptomyces</taxon>
    </lineage>
</organism>
<dbReference type="GO" id="GO:0032259">
    <property type="term" value="P:methylation"/>
    <property type="evidence" value="ECO:0007669"/>
    <property type="project" value="UniProtKB-KW"/>
</dbReference>
<proteinExistence type="inferred from homology"/>
<dbReference type="InterPro" id="IPR049560">
    <property type="entry name" value="MeTrfase_RsmB-F_NOP2_cat"/>
</dbReference>
<dbReference type="PROSITE" id="PS51686">
    <property type="entry name" value="SAM_MT_RSMB_NOP"/>
    <property type="match status" value="1"/>
</dbReference>
<feature type="binding site" evidence="5">
    <location>
        <begin position="9"/>
        <end position="15"/>
    </location>
    <ligand>
        <name>S-adenosyl-L-methionine</name>
        <dbReference type="ChEBI" id="CHEBI:59789"/>
    </ligand>
</feature>
<evidence type="ECO:0000256" key="3">
    <source>
        <dbReference type="ARBA" id="ARBA00022691"/>
    </source>
</evidence>
<dbReference type="SUPFAM" id="SSF53335">
    <property type="entry name" value="S-adenosyl-L-methionine-dependent methyltransferases"/>
    <property type="match status" value="1"/>
</dbReference>
<dbReference type="EMBL" id="JAAGMU010000682">
    <property type="protein sequence ID" value="NEC80084.1"/>
    <property type="molecule type" value="Genomic_DNA"/>
</dbReference>
<comment type="caution">
    <text evidence="7">The sequence shown here is derived from an EMBL/GenBank/DDBJ whole genome shotgun (WGS) entry which is preliminary data.</text>
</comment>
<evidence type="ECO:0000256" key="1">
    <source>
        <dbReference type="ARBA" id="ARBA00022603"/>
    </source>
</evidence>
<dbReference type="GO" id="GO:0003723">
    <property type="term" value="F:RNA binding"/>
    <property type="evidence" value="ECO:0007669"/>
    <property type="project" value="UniProtKB-UniRule"/>
</dbReference>
<evidence type="ECO:0000256" key="5">
    <source>
        <dbReference type="PROSITE-ProRule" id="PRU01023"/>
    </source>
</evidence>